<evidence type="ECO:0000313" key="2">
    <source>
        <dbReference type="EMBL" id="MBO1902412.1"/>
    </source>
</evidence>
<name>A0A939SAX7_9MICO</name>
<accession>A0A939SAX7</accession>
<evidence type="ECO:0000313" key="3">
    <source>
        <dbReference type="Proteomes" id="UP000664382"/>
    </source>
</evidence>
<dbReference type="Pfam" id="PF25355">
    <property type="entry name" value="DUF7882"/>
    <property type="match status" value="1"/>
</dbReference>
<dbReference type="RefSeq" id="WP_208098170.1">
    <property type="nucleotide sequence ID" value="NZ_JAGDYM010000011.1"/>
</dbReference>
<comment type="caution">
    <text evidence="2">The sequence shown here is derived from an EMBL/GenBank/DDBJ whole genome shotgun (WGS) entry which is preliminary data.</text>
</comment>
<dbReference type="Proteomes" id="UP000664382">
    <property type="component" value="Unassembled WGS sequence"/>
</dbReference>
<dbReference type="EMBL" id="JAGDYM010000011">
    <property type="protein sequence ID" value="MBO1902412.1"/>
    <property type="molecule type" value="Genomic_DNA"/>
</dbReference>
<proteinExistence type="predicted"/>
<gene>
    <name evidence="2" type="ORF">J4H92_10680</name>
</gene>
<dbReference type="AlphaFoldDB" id="A0A939SAX7"/>
<keyword evidence="3" id="KW-1185">Reference proteome</keyword>
<reference evidence="2" key="1">
    <citation type="submission" date="2021-03" db="EMBL/GenBank/DDBJ databases">
        <title>Leucobacter chromiisoli sp. nov., isolated from chromium-containing soil of chemical plant.</title>
        <authorList>
            <person name="Xu Z."/>
        </authorList>
    </citation>
    <scope>NUCLEOTIDE SEQUENCE</scope>
    <source>
        <strain evidence="2">S27</strain>
    </source>
</reference>
<organism evidence="2 3">
    <name type="scientific">Leucobacter weissii</name>
    <dbReference type="NCBI Taxonomy" id="1983706"/>
    <lineage>
        <taxon>Bacteria</taxon>
        <taxon>Bacillati</taxon>
        <taxon>Actinomycetota</taxon>
        <taxon>Actinomycetes</taxon>
        <taxon>Micrococcales</taxon>
        <taxon>Microbacteriaceae</taxon>
        <taxon>Leucobacter</taxon>
    </lineage>
</organism>
<sequence length="97" mass="10955">MGSLYYGEGARFTFDDRLLTHLRTVILGKLNLQESLVFTWSGDGRQHSIWLHPAVSLRFEFDDEATPEINHAWIERLLALANSGSGLRIVEEPEGEG</sequence>
<dbReference type="InterPro" id="IPR057204">
    <property type="entry name" value="DUF7882"/>
</dbReference>
<feature type="domain" description="DUF7882" evidence="1">
    <location>
        <begin position="1"/>
        <end position="92"/>
    </location>
</feature>
<protein>
    <recommendedName>
        <fullName evidence="1">DUF7882 domain-containing protein</fullName>
    </recommendedName>
</protein>
<evidence type="ECO:0000259" key="1">
    <source>
        <dbReference type="Pfam" id="PF25355"/>
    </source>
</evidence>